<keyword evidence="6" id="KW-1185">Reference proteome</keyword>
<gene>
    <name evidence="5" type="ORF">GCM10007964_19380</name>
</gene>
<dbReference type="SMART" id="SM00347">
    <property type="entry name" value="HTH_MARR"/>
    <property type="match status" value="1"/>
</dbReference>
<dbReference type="AlphaFoldDB" id="A0A917QYK0"/>
<dbReference type="GO" id="GO:0003700">
    <property type="term" value="F:DNA-binding transcription factor activity"/>
    <property type="evidence" value="ECO:0007669"/>
    <property type="project" value="InterPro"/>
</dbReference>
<keyword evidence="2" id="KW-0238">DNA-binding</keyword>
<dbReference type="InterPro" id="IPR039422">
    <property type="entry name" value="MarR/SlyA-like"/>
</dbReference>
<evidence type="ECO:0000313" key="5">
    <source>
        <dbReference type="EMBL" id="GGK76723.1"/>
    </source>
</evidence>
<dbReference type="GO" id="GO:0003677">
    <property type="term" value="F:DNA binding"/>
    <property type="evidence" value="ECO:0007669"/>
    <property type="project" value="UniProtKB-KW"/>
</dbReference>
<dbReference type="SUPFAM" id="SSF46785">
    <property type="entry name" value="Winged helix' DNA-binding domain"/>
    <property type="match status" value="1"/>
</dbReference>
<dbReference type="Proteomes" id="UP000645217">
    <property type="component" value="Unassembled WGS sequence"/>
</dbReference>
<dbReference type="InterPro" id="IPR011991">
    <property type="entry name" value="ArsR-like_HTH"/>
</dbReference>
<comment type="caution">
    <text evidence="5">The sequence shown here is derived from an EMBL/GenBank/DDBJ whole genome shotgun (WGS) entry which is preliminary data.</text>
</comment>
<evidence type="ECO:0000313" key="6">
    <source>
        <dbReference type="Proteomes" id="UP000645217"/>
    </source>
</evidence>
<dbReference type="RefSeq" id="WP_189162629.1">
    <property type="nucleotide sequence ID" value="NZ_BMNT01000009.1"/>
</dbReference>
<sequence>MDDGVGVDVVSSWRGLLACHATTWCALERELGDKHGLGVSDFEVLDRLAESEHGKARVQELADAVSLSQSALSRLISRLEKAGLVSRDACQHDRRGVFVRITEAGAERHEQALPTHRAILNDRLPQGLSALPH</sequence>
<dbReference type="InterPro" id="IPR036390">
    <property type="entry name" value="WH_DNA-bd_sf"/>
</dbReference>
<dbReference type="InterPro" id="IPR036388">
    <property type="entry name" value="WH-like_DNA-bd_sf"/>
</dbReference>
<dbReference type="PROSITE" id="PS01117">
    <property type="entry name" value="HTH_MARR_1"/>
    <property type="match status" value="1"/>
</dbReference>
<dbReference type="PROSITE" id="PS50995">
    <property type="entry name" value="HTH_MARR_2"/>
    <property type="match status" value="1"/>
</dbReference>
<keyword evidence="1" id="KW-0805">Transcription regulation</keyword>
<reference evidence="5" key="2">
    <citation type="submission" date="2020-09" db="EMBL/GenBank/DDBJ databases">
        <authorList>
            <person name="Sun Q."/>
            <person name="Ohkuma M."/>
        </authorList>
    </citation>
    <scope>NUCLEOTIDE SEQUENCE</scope>
    <source>
        <strain evidence="5">JCM 13064</strain>
    </source>
</reference>
<dbReference type="InterPro" id="IPR023187">
    <property type="entry name" value="Tscrpt_reg_MarR-type_CS"/>
</dbReference>
<reference evidence="5" key="1">
    <citation type="journal article" date="2014" name="Int. J. Syst. Evol. Microbiol.">
        <title>Complete genome sequence of Corynebacterium casei LMG S-19264T (=DSM 44701T), isolated from a smear-ripened cheese.</title>
        <authorList>
            <consortium name="US DOE Joint Genome Institute (JGI-PGF)"/>
            <person name="Walter F."/>
            <person name="Albersmeier A."/>
            <person name="Kalinowski J."/>
            <person name="Ruckert C."/>
        </authorList>
    </citation>
    <scope>NUCLEOTIDE SEQUENCE</scope>
    <source>
        <strain evidence="5">JCM 13064</strain>
    </source>
</reference>
<dbReference type="PANTHER" id="PTHR33164:SF99">
    <property type="entry name" value="MARR FAMILY REGULATORY PROTEIN"/>
    <property type="match status" value="1"/>
</dbReference>
<evidence type="ECO:0000256" key="1">
    <source>
        <dbReference type="ARBA" id="ARBA00023015"/>
    </source>
</evidence>
<evidence type="ECO:0000256" key="3">
    <source>
        <dbReference type="ARBA" id="ARBA00023163"/>
    </source>
</evidence>
<dbReference type="InterPro" id="IPR000835">
    <property type="entry name" value="HTH_MarR-typ"/>
</dbReference>
<dbReference type="PRINTS" id="PR00598">
    <property type="entry name" value="HTHMARR"/>
</dbReference>
<proteinExistence type="predicted"/>
<name>A0A917QYK0_9ACTN</name>
<dbReference type="PANTHER" id="PTHR33164">
    <property type="entry name" value="TRANSCRIPTIONAL REGULATOR, MARR FAMILY"/>
    <property type="match status" value="1"/>
</dbReference>
<evidence type="ECO:0000256" key="2">
    <source>
        <dbReference type="ARBA" id="ARBA00023125"/>
    </source>
</evidence>
<feature type="domain" description="HTH marR-type" evidence="4">
    <location>
        <begin position="1"/>
        <end position="133"/>
    </location>
</feature>
<dbReference type="Gene3D" id="1.10.10.10">
    <property type="entry name" value="Winged helix-like DNA-binding domain superfamily/Winged helix DNA-binding domain"/>
    <property type="match status" value="1"/>
</dbReference>
<dbReference type="Pfam" id="PF01047">
    <property type="entry name" value="MarR"/>
    <property type="match status" value="1"/>
</dbReference>
<protein>
    <submittedName>
        <fullName evidence="5">MarR family transcriptional regulator</fullName>
    </submittedName>
</protein>
<evidence type="ECO:0000259" key="4">
    <source>
        <dbReference type="PROSITE" id="PS50995"/>
    </source>
</evidence>
<dbReference type="EMBL" id="BMNT01000009">
    <property type="protein sequence ID" value="GGK76723.1"/>
    <property type="molecule type" value="Genomic_DNA"/>
</dbReference>
<accession>A0A917QYK0</accession>
<keyword evidence="3" id="KW-0804">Transcription</keyword>
<organism evidence="5 6">
    <name type="scientific">Sphaerisporangium melleum</name>
    <dbReference type="NCBI Taxonomy" id="321316"/>
    <lineage>
        <taxon>Bacteria</taxon>
        <taxon>Bacillati</taxon>
        <taxon>Actinomycetota</taxon>
        <taxon>Actinomycetes</taxon>
        <taxon>Streptosporangiales</taxon>
        <taxon>Streptosporangiaceae</taxon>
        <taxon>Sphaerisporangium</taxon>
    </lineage>
</organism>
<dbReference type="CDD" id="cd00090">
    <property type="entry name" value="HTH_ARSR"/>
    <property type="match status" value="1"/>
</dbReference>
<dbReference type="GO" id="GO:0006950">
    <property type="term" value="P:response to stress"/>
    <property type="evidence" value="ECO:0007669"/>
    <property type="project" value="TreeGrafter"/>
</dbReference>